<name>A0A8J3P971_9ACTN</name>
<dbReference type="InterPro" id="IPR043128">
    <property type="entry name" value="Rev_trsase/Diguanyl_cyclase"/>
</dbReference>
<evidence type="ECO:0000259" key="1">
    <source>
        <dbReference type="PROSITE" id="PS50883"/>
    </source>
</evidence>
<protein>
    <submittedName>
        <fullName evidence="3">GGDEF domain-containing protein</fullName>
    </submittedName>
</protein>
<dbReference type="GO" id="GO:0071111">
    <property type="term" value="F:cyclic-guanylate-specific phosphodiesterase activity"/>
    <property type="evidence" value="ECO:0007669"/>
    <property type="project" value="InterPro"/>
</dbReference>
<evidence type="ECO:0000313" key="3">
    <source>
        <dbReference type="EMBL" id="GIG08941.1"/>
    </source>
</evidence>
<feature type="domain" description="EAL" evidence="1">
    <location>
        <begin position="218"/>
        <end position="475"/>
    </location>
</feature>
<evidence type="ECO:0000313" key="4">
    <source>
        <dbReference type="Proteomes" id="UP000630887"/>
    </source>
</evidence>
<dbReference type="CDD" id="cd01948">
    <property type="entry name" value="EAL"/>
    <property type="match status" value="1"/>
</dbReference>
<dbReference type="SUPFAM" id="SSF141868">
    <property type="entry name" value="EAL domain-like"/>
    <property type="match status" value="1"/>
</dbReference>
<organism evidence="3 4">
    <name type="scientific">Catellatospora coxensis</name>
    <dbReference type="NCBI Taxonomy" id="310354"/>
    <lineage>
        <taxon>Bacteria</taxon>
        <taxon>Bacillati</taxon>
        <taxon>Actinomycetota</taxon>
        <taxon>Actinomycetes</taxon>
        <taxon>Micromonosporales</taxon>
        <taxon>Micromonosporaceae</taxon>
        <taxon>Catellatospora</taxon>
    </lineage>
</organism>
<dbReference type="Proteomes" id="UP000630887">
    <property type="component" value="Unassembled WGS sequence"/>
</dbReference>
<dbReference type="AlphaFoldDB" id="A0A8J3P971"/>
<dbReference type="SUPFAM" id="SSF55073">
    <property type="entry name" value="Nucleotide cyclase"/>
    <property type="match status" value="1"/>
</dbReference>
<feature type="domain" description="GGDEF" evidence="2">
    <location>
        <begin position="76"/>
        <end position="209"/>
    </location>
</feature>
<dbReference type="PROSITE" id="PS50887">
    <property type="entry name" value="GGDEF"/>
    <property type="match status" value="1"/>
</dbReference>
<dbReference type="CDD" id="cd01949">
    <property type="entry name" value="GGDEF"/>
    <property type="match status" value="1"/>
</dbReference>
<evidence type="ECO:0000259" key="2">
    <source>
        <dbReference type="PROSITE" id="PS50887"/>
    </source>
</evidence>
<dbReference type="PROSITE" id="PS50883">
    <property type="entry name" value="EAL"/>
    <property type="match status" value="1"/>
</dbReference>
<dbReference type="InterPro" id="IPR000160">
    <property type="entry name" value="GGDEF_dom"/>
</dbReference>
<comment type="caution">
    <text evidence="3">The sequence shown here is derived from an EMBL/GenBank/DDBJ whole genome shotgun (WGS) entry which is preliminary data.</text>
</comment>
<dbReference type="Gene3D" id="3.30.70.270">
    <property type="match status" value="1"/>
</dbReference>
<gene>
    <name evidence="3" type="ORF">Cco03nite_56410</name>
</gene>
<dbReference type="InterPro" id="IPR001633">
    <property type="entry name" value="EAL_dom"/>
</dbReference>
<dbReference type="Pfam" id="PF00990">
    <property type="entry name" value="GGDEF"/>
    <property type="match status" value="1"/>
</dbReference>
<dbReference type="SMART" id="SM00267">
    <property type="entry name" value="GGDEF"/>
    <property type="match status" value="1"/>
</dbReference>
<sequence length="480" mass="51028">MSLPKIAIDRTVGHAAEYASAAGDGDGFVAPGSFGRHTPAQPSRQHTMYDQLTGLPNRIMLKHALCAATSATAAQRPVGLCHLDLDGFTAINQTHGYDAGDRLLQTIAQRLSAVLCEGCLVARTGSDQFTVLVSASAHVTDITRVAEAIQQAVRRPLELGGQQVSVTACIGMATPPPAGSAVGDLLSAAESALLLARAAGHDQRRLFDPDEHAHRLARHEIARQLPLALQRGELFLEYQPIVEAGTGDLYGVEALVRWRHPRRGVLGPAEFVPVAEQTGLINEVGRFVLRTACAQAQQWQARNPGHRLVMSVNVAPSQADDPQFAGDVADLLSHCGIDPELLQLEITESSMLSTSGQVTETIRTLAGLGVRVAIDDFGTGYANLANLRSLPVHTLKLARQFVTPFAGDTGRVDAAMVDTIVRLAHGLGLGVIAEGVETPEQADTVRRLGCDLIQGFRYGRPQAPQAVDARLRAAATPVVS</sequence>
<proteinExistence type="predicted"/>
<dbReference type="SMART" id="SM00052">
    <property type="entry name" value="EAL"/>
    <property type="match status" value="1"/>
</dbReference>
<dbReference type="InterPro" id="IPR029787">
    <property type="entry name" value="Nucleotide_cyclase"/>
</dbReference>
<dbReference type="RefSeq" id="WP_203695368.1">
    <property type="nucleotide sequence ID" value="NZ_BAAALC010000035.1"/>
</dbReference>
<dbReference type="InterPro" id="IPR050706">
    <property type="entry name" value="Cyclic-di-GMP_PDE-like"/>
</dbReference>
<dbReference type="NCBIfam" id="TIGR00254">
    <property type="entry name" value="GGDEF"/>
    <property type="match status" value="1"/>
</dbReference>
<dbReference type="EMBL" id="BONI01000055">
    <property type="protein sequence ID" value="GIG08941.1"/>
    <property type="molecule type" value="Genomic_DNA"/>
</dbReference>
<accession>A0A8J3P971</accession>
<reference evidence="3 4" key="1">
    <citation type="submission" date="2021-01" db="EMBL/GenBank/DDBJ databases">
        <title>Whole genome shotgun sequence of Catellatospora coxensis NBRC 107359.</title>
        <authorList>
            <person name="Komaki H."/>
            <person name="Tamura T."/>
        </authorList>
    </citation>
    <scope>NUCLEOTIDE SEQUENCE [LARGE SCALE GENOMIC DNA]</scope>
    <source>
        <strain evidence="3 4">NBRC 107359</strain>
    </source>
</reference>
<dbReference type="InterPro" id="IPR035919">
    <property type="entry name" value="EAL_sf"/>
</dbReference>
<dbReference type="Gene3D" id="3.20.20.450">
    <property type="entry name" value="EAL domain"/>
    <property type="match status" value="1"/>
</dbReference>
<dbReference type="PANTHER" id="PTHR33121">
    <property type="entry name" value="CYCLIC DI-GMP PHOSPHODIESTERASE PDEF"/>
    <property type="match status" value="1"/>
</dbReference>
<dbReference type="Pfam" id="PF00563">
    <property type="entry name" value="EAL"/>
    <property type="match status" value="1"/>
</dbReference>
<dbReference type="PANTHER" id="PTHR33121:SF70">
    <property type="entry name" value="SIGNALING PROTEIN YKOW"/>
    <property type="match status" value="1"/>
</dbReference>
<keyword evidence="4" id="KW-1185">Reference proteome</keyword>